<dbReference type="GO" id="GO:0016757">
    <property type="term" value="F:glycosyltransferase activity"/>
    <property type="evidence" value="ECO:0007669"/>
    <property type="project" value="UniProtKB-KW"/>
</dbReference>
<dbReference type="Pfam" id="PF00535">
    <property type="entry name" value="Glycos_transf_2"/>
    <property type="match status" value="1"/>
</dbReference>
<accession>A0ABD6D3Y8</accession>
<comment type="similarity">
    <text evidence="1">Belongs to the glycosyltransferase 2 family.</text>
</comment>
<keyword evidence="6" id="KW-1185">Reference proteome</keyword>
<dbReference type="EMBL" id="JBHUDM010000001">
    <property type="protein sequence ID" value="MFD1640939.1"/>
    <property type="molecule type" value="Genomic_DNA"/>
</dbReference>
<name>A0ABD6D3Y8_9EURY</name>
<reference evidence="5 6" key="1">
    <citation type="journal article" date="2019" name="Int. J. Syst. Evol. Microbiol.">
        <title>The Global Catalogue of Microorganisms (GCM) 10K type strain sequencing project: providing services to taxonomists for standard genome sequencing and annotation.</title>
        <authorList>
            <consortium name="The Broad Institute Genomics Platform"/>
            <consortium name="The Broad Institute Genome Sequencing Center for Infectious Disease"/>
            <person name="Wu L."/>
            <person name="Ma J."/>
        </authorList>
    </citation>
    <scope>NUCLEOTIDE SEQUENCE [LARGE SCALE GENOMIC DNA]</scope>
    <source>
        <strain evidence="5 6">CGMCC 1.10593</strain>
    </source>
</reference>
<dbReference type="SUPFAM" id="SSF53448">
    <property type="entry name" value="Nucleotide-diphospho-sugar transferases"/>
    <property type="match status" value="1"/>
</dbReference>
<evidence type="ECO:0000313" key="6">
    <source>
        <dbReference type="Proteomes" id="UP001597052"/>
    </source>
</evidence>
<proteinExistence type="inferred from homology"/>
<evidence type="ECO:0000259" key="4">
    <source>
        <dbReference type="Pfam" id="PF00535"/>
    </source>
</evidence>
<dbReference type="PANTHER" id="PTHR43685:SF5">
    <property type="entry name" value="GLYCOSYLTRANSFERASE EPSE-RELATED"/>
    <property type="match status" value="1"/>
</dbReference>
<evidence type="ECO:0000256" key="3">
    <source>
        <dbReference type="ARBA" id="ARBA00022679"/>
    </source>
</evidence>
<dbReference type="InterPro" id="IPR050834">
    <property type="entry name" value="Glycosyltransf_2"/>
</dbReference>
<keyword evidence="3 5" id="KW-0808">Transferase</keyword>
<dbReference type="PANTHER" id="PTHR43685">
    <property type="entry name" value="GLYCOSYLTRANSFERASE"/>
    <property type="match status" value="1"/>
</dbReference>
<feature type="domain" description="Glycosyltransferase 2-like" evidence="4">
    <location>
        <begin position="6"/>
        <end position="169"/>
    </location>
</feature>
<dbReference type="Gene3D" id="3.90.550.10">
    <property type="entry name" value="Spore Coat Polysaccharide Biosynthesis Protein SpsA, Chain A"/>
    <property type="match status" value="1"/>
</dbReference>
<comment type="caution">
    <text evidence="5">The sequence shown here is derived from an EMBL/GenBank/DDBJ whole genome shotgun (WGS) entry which is preliminary data.</text>
</comment>
<organism evidence="5 6">
    <name type="scientific">Halohasta litorea</name>
    <dbReference type="NCBI Taxonomy" id="869891"/>
    <lineage>
        <taxon>Archaea</taxon>
        <taxon>Methanobacteriati</taxon>
        <taxon>Methanobacteriota</taxon>
        <taxon>Stenosarchaea group</taxon>
        <taxon>Halobacteria</taxon>
        <taxon>Halobacteriales</taxon>
        <taxon>Haloferacaceae</taxon>
        <taxon>Halohasta</taxon>
    </lineage>
</organism>
<dbReference type="EC" id="2.4.-.-" evidence="5"/>
<dbReference type="RefSeq" id="WP_256394631.1">
    <property type="nucleotide sequence ID" value="NZ_JANHDJ010000001.1"/>
</dbReference>
<dbReference type="AlphaFoldDB" id="A0ABD6D3Y8"/>
<keyword evidence="2 5" id="KW-0328">Glycosyltransferase</keyword>
<sequence>MNKSVSVVMTTYDGDEVSYLKECFESLIQQTQQPDEIIVVRGHNLRAELKKAIIEFKSTTAFTVRDISVNERGRGYARKVGTTKASSEFVAIVDSDDIVCPNRIEVQFEYLCENPSTDAVGGYIGEFETVPDEIKGIREVPTNPDDVEKMAYHRCPINHPTVMFRRDAIIDVGNYREMEYGEDYELWCRLLSNNKILDNIPEVLVKARASELISRRRGYKIARHEIKLQRAIVQSGFYGWWTAIINLSVRIPLRLLPERLVRGLYYRFLRT</sequence>
<protein>
    <submittedName>
        <fullName evidence="5">Glycosyltransferase</fullName>
        <ecNumber evidence="5">2.4.-.-</ecNumber>
    </submittedName>
</protein>
<dbReference type="Proteomes" id="UP001597052">
    <property type="component" value="Unassembled WGS sequence"/>
</dbReference>
<dbReference type="InterPro" id="IPR029044">
    <property type="entry name" value="Nucleotide-diphossugar_trans"/>
</dbReference>
<gene>
    <name evidence="5" type="ORF">ACFSBW_03495</name>
</gene>
<evidence type="ECO:0000256" key="1">
    <source>
        <dbReference type="ARBA" id="ARBA00006739"/>
    </source>
</evidence>
<evidence type="ECO:0000256" key="2">
    <source>
        <dbReference type="ARBA" id="ARBA00022676"/>
    </source>
</evidence>
<evidence type="ECO:0000313" key="5">
    <source>
        <dbReference type="EMBL" id="MFD1640939.1"/>
    </source>
</evidence>
<dbReference type="InterPro" id="IPR001173">
    <property type="entry name" value="Glyco_trans_2-like"/>
</dbReference>